<reference evidence="1 2" key="2">
    <citation type="journal article" date="2022" name="Mol. Ecol. Resour.">
        <title>The genomes of chicory, endive, great burdock and yacon provide insights into Asteraceae paleo-polyploidization history and plant inulin production.</title>
        <authorList>
            <person name="Fan W."/>
            <person name="Wang S."/>
            <person name="Wang H."/>
            <person name="Wang A."/>
            <person name="Jiang F."/>
            <person name="Liu H."/>
            <person name="Zhao H."/>
            <person name="Xu D."/>
            <person name="Zhang Y."/>
        </authorList>
    </citation>
    <scope>NUCLEOTIDE SEQUENCE [LARGE SCALE GENOMIC DNA]</scope>
    <source>
        <strain evidence="2">cv. Niubang</strain>
    </source>
</reference>
<sequence>MAPAKPYQLLEITIMSAQDLQPVARKMKTYATAWLHDNRKLSTRIDNKGNNNPTWNDKFVFRVDEEFLRCETSAVTVEIYATHWLRDVLIGTVRVLVGNLLPPPQSFKNPHDGSMRCVALQVRRPSGRTQGVLNIGVAVLDRSMRSLPLYRQLSASAVGFPDLMGMEDNESQYDPPLVKPKLFRSKSENSSMFDGSSIANSSMVAVPLKIGKPGSILSESELWGSLMANGKNGAEKSKPKGKLKKANSVISSSTFNANYVFRPPPKPYSMLSGSEVEPSSLEAMAMMERRYPLEDDMNSSILDSWSINESEEGLRSKLDRWRSELPPLYDTRFSSTTSSAISRRKKEHIDGEDNNGVFSIFGNICGYECQCVCGQPSSAKAKPRGRRLRSSSSVGSGSSHSSSSLSF</sequence>
<accession>A0ACB9DKC0</accession>
<gene>
    <name evidence="1" type="ORF">L6452_09135</name>
</gene>
<evidence type="ECO:0000313" key="2">
    <source>
        <dbReference type="Proteomes" id="UP001055879"/>
    </source>
</evidence>
<keyword evidence="2" id="KW-1185">Reference proteome</keyword>
<name>A0ACB9DKC0_ARCLA</name>
<protein>
    <submittedName>
        <fullName evidence="1">Uncharacterized protein</fullName>
    </submittedName>
</protein>
<comment type="caution">
    <text evidence="1">The sequence shown here is derived from an EMBL/GenBank/DDBJ whole genome shotgun (WGS) entry which is preliminary data.</text>
</comment>
<dbReference type="Proteomes" id="UP001055879">
    <property type="component" value="Linkage Group LG03"/>
</dbReference>
<reference evidence="2" key="1">
    <citation type="journal article" date="2022" name="Mol. Ecol. Resour.">
        <title>The genomes of chicory, endive, great burdock and yacon provide insights into Asteraceae palaeo-polyploidization history and plant inulin production.</title>
        <authorList>
            <person name="Fan W."/>
            <person name="Wang S."/>
            <person name="Wang H."/>
            <person name="Wang A."/>
            <person name="Jiang F."/>
            <person name="Liu H."/>
            <person name="Zhao H."/>
            <person name="Xu D."/>
            <person name="Zhang Y."/>
        </authorList>
    </citation>
    <scope>NUCLEOTIDE SEQUENCE [LARGE SCALE GENOMIC DNA]</scope>
    <source>
        <strain evidence="2">cv. Niubang</strain>
    </source>
</reference>
<dbReference type="EMBL" id="CM042049">
    <property type="protein sequence ID" value="KAI3746696.1"/>
    <property type="molecule type" value="Genomic_DNA"/>
</dbReference>
<evidence type="ECO:0000313" key="1">
    <source>
        <dbReference type="EMBL" id="KAI3746696.1"/>
    </source>
</evidence>
<organism evidence="1 2">
    <name type="scientific">Arctium lappa</name>
    <name type="common">Greater burdock</name>
    <name type="synonym">Lappa major</name>
    <dbReference type="NCBI Taxonomy" id="4217"/>
    <lineage>
        <taxon>Eukaryota</taxon>
        <taxon>Viridiplantae</taxon>
        <taxon>Streptophyta</taxon>
        <taxon>Embryophyta</taxon>
        <taxon>Tracheophyta</taxon>
        <taxon>Spermatophyta</taxon>
        <taxon>Magnoliopsida</taxon>
        <taxon>eudicotyledons</taxon>
        <taxon>Gunneridae</taxon>
        <taxon>Pentapetalae</taxon>
        <taxon>asterids</taxon>
        <taxon>campanulids</taxon>
        <taxon>Asterales</taxon>
        <taxon>Asteraceae</taxon>
        <taxon>Carduoideae</taxon>
        <taxon>Cardueae</taxon>
        <taxon>Arctiinae</taxon>
        <taxon>Arctium</taxon>
    </lineage>
</organism>
<proteinExistence type="predicted"/>